<name>A0AAV7S9H9_PLEWA</name>
<evidence type="ECO:0000313" key="3">
    <source>
        <dbReference type="Proteomes" id="UP001066276"/>
    </source>
</evidence>
<evidence type="ECO:0000313" key="2">
    <source>
        <dbReference type="EMBL" id="KAJ1159898.1"/>
    </source>
</evidence>
<accession>A0AAV7S9H9</accession>
<comment type="caution">
    <text evidence="2">The sequence shown here is derived from an EMBL/GenBank/DDBJ whole genome shotgun (WGS) entry which is preliminary data.</text>
</comment>
<reference evidence="2" key="1">
    <citation type="journal article" date="2022" name="bioRxiv">
        <title>Sequencing and chromosome-scale assembly of the giantPleurodeles waltlgenome.</title>
        <authorList>
            <person name="Brown T."/>
            <person name="Elewa A."/>
            <person name="Iarovenko S."/>
            <person name="Subramanian E."/>
            <person name="Araus A.J."/>
            <person name="Petzold A."/>
            <person name="Susuki M."/>
            <person name="Suzuki K.-i.T."/>
            <person name="Hayashi T."/>
            <person name="Toyoda A."/>
            <person name="Oliveira C."/>
            <person name="Osipova E."/>
            <person name="Leigh N.D."/>
            <person name="Simon A."/>
            <person name="Yun M.H."/>
        </authorList>
    </citation>
    <scope>NUCLEOTIDE SEQUENCE</scope>
    <source>
        <strain evidence="2">20211129_DDA</strain>
        <tissue evidence="2">Liver</tissue>
    </source>
</reference>
<feature type="region of interest" description="Disordered" evidence="1">
    <location>
        <begin position="73"/>
        <end position="92"/>
    </location>
</feature>
<protein>
    <submittedName>
        <fullName evidence="2">Uncharacterized protein</fullName>
    </submittedName>
</protein>
<feature type="compositionally biased region" description="Polar residues" evidence="1">
    <location>
        <begin position="7"/>
        <end position="20"/>
    </location>
</feature>
<sequence>MERDASKPSSSSVPLPNYNASGSALDVIVFKNPLPDERASPPCKRKKAGPRQASPLNLTGKKYLTLANLVKQKGTQGDKKQPRQTGCSEEVSGVQEYGGAQGLDAALVEALAPLLEALKRTDNSLKETLKHVNLKTNVTPGWDEERSSPGELNSFTALVSGAPVVDKAAVDMAGPLTISATEDALTNTLAIRHRGQLEGSEDRATSMKSAVAELACRVEISKLQVLQLPPGCAPYVVVLKNVPSLESVQSEQEYHLKNKVTHWLGKSLSGI</sequence>
<organism evidence="2 3">
    <name type="scientific">Pleurodeles waltl</name>
    <name type="common">Iberian ribbed newt</name>
    <dbReference type="NCBI Taxonomy" id="8319"/>
    <lineage>
        <taxon>Eukaryota</taxon>
        <taxon>Metazoa</taxon>
        <taxon>Chordata</taxon>
        <taxon>Craniata</taxon>
        <taxon>Vertebrata</taxon>
        <taxon>Euteleostomi</taxon>
        <taxon>Amphibia</taxon>
        <taxon>Batrachia</taxon>
        <taxon>Caudata</taxon>
        <taxon>Salamandroidea</taxon>
        <taxon>Salamandridae</taxon>
        <taxon>Pleurodelinae</taxon>
        <taxon>Pleurodeles</taxon>
    </lineage>
</organism>
<evidence type="ECO:0000256" key="1">
    <source>
        <dbReference type="SAM" id="MobiDB-lite"/>
    </source>
</evidence>
<proteinExistence type="predicted"/>
<keyword evidence="3" id="KW-1185">Reference proteome</keyword>
<feature type="region of interest" description="Disordered" evidence="1">
    <location>
        <begin position="1"/>
        <end position="20"/>
    </location>
</feature>
<gene>
    <name evidence="2" type="ORF">NDU88_000402</name>
</gene>
<dbReference type="AlphaFoldDB" id="A0AAV7S9H9"/>
<dbReference type="Proteomes" id="UP001066276">
    <property type="component" value="Chromosome 4_2"/>
</dbReference>
<feature type="region of interest" description="Disordered" evidence="1">
    <location>
        <begin position="32"/>
        <end position="56"/>
    </location>
</feature>
<dbReference type="EMBL" id="JANPWB010000008">
    <property type="protein sequence ID" value="KAJ1159898.1"/>
    <property type="molecule type" value="Genomic_DNA"/>
</dbReference>